<name>A0A2P4SMZ1_BAMTH</name>
<dbReference type="AlphaFoldDB" id="A0A2P4SMZ1"/>
<dbReference type="EMBL" id="PPHD01034042">
    <property type="protein sequence ID" value="POI25481.1"/>
    <property type="molecule type" value="Genomic_DNA"/>
</dbReference>
<feature type="region of interest" description="Disordered" evidence="1">
    <location>
        <begin position="72"/>
        <end position="95"/>
    </location>
</feature>
<feature type="region of interest" description="Disordered" evidence="1">
    <location>
        <begin position="1"/>
        <end position="36"/>
    </location>
</feature>
<keyword evidence="3" id="KW-1185">Reference proteome</keyword>
<organism evidence="2 3">
    <name type="scientific">Bambusicola thoracicus</name>
    <name type="common">Chinese bamboo-partridge</name>
    <name type="synonym">Perdix thoracica</name>
    <dbReference type="NCBI Taxonomy" id="9083"/>
    <lineage>
        <taxon>Eukaryota</taxon>
        <taxon>Metazoa</taxon>
        <taxon>Chordata</taxon>
        <taxon>Craniata</taxon>
        <taxon>Vertebrata</taxon>
        <taxon>Euteleostomi</taxon>
        <taxon>Archelosauria</taxon>
        <taxon>Archosauria</taxon>
        <taxon>Dinosauria</taxon>
        <taxon>Saurischia</taxon>
        <taxon>Theropoda</taxon>
        <taxon>Coelurosauria</taxon>
        <taxon>Aves</taxon>
        <taxon>Neognathae</taxon>
        <taxon>Galloanserae</taxon>
        <taxon>Galliformes</taxon>
        <taxon>Phasianidae</taxon>
        <taxon>Perdicinae</taxon>
        <taxon>Bambusicola</taxon>
    </lineage>
</organism>
<sequence length="168" mass="18497">MAQSIVDQKGDDSEEASPQLAAATGSTDAEVHYAREQGGMAYRPKLCLPLPTSEPPPTADLRQVPLPVSRDEESYSEVDLFPPERHQVSTAMPGQPTVTELGRQICEAIHKLEGRLDRMLNLFPIKPAQSVRKLIKQILAVDSCMPAPPSGPLSHYTVAEWTQVTERR</sequence>
<dbReference type="OrthoDB" id="10531813at2759"/>
<dbReference type="Proteomes" id="UP000237246">
    <property type="component" value="Unassembled WGS sequence"/>
</dbReference>
<accession>A0A2P4SMZ1</accession>
<feature type="region of interest" description="Disordered" evidence="1">
    <location>
        <begin position="45"/>
        <end position="64"/>
    </location>
</feature>
<evidence type="ECO:0000313" key="2">
    <source>
        <dbReference type="EMBL" id="POI25481.1"/>
    </source>
</evidence>
<proteinExistence type="predicted"/>
<evidence type="ECO:0000313" key="3">
    <source>
        <dbReference type="Proteomes" id="UP000237246"/>
    </source>
</evidence>
<comment type="caution">
    <text evidence="2">The sequence shown here is derived from an EMBL/GenBank/DDBJ whole genome shotgun (WGS) entry which is preliminary data.</text>
</comment>
<protein>
    <submittedName>
        <fullName evidence="2">Uncharacterized protein</fullName>
    </submittedName>
</protein>
<reference evidence="2 3" key="1">
    <citation type="submission" date="2018-01" db="EMBL/GenBank/DDBJ databases">
        <title>Comparison of the Chinese Bamboo Partridge and Red Junglefowl genome sequences highlights the importance of demography in genome evolution.</title>
        <authorList>
            <person name="Tiley G.P."/>
            <person name="Kimball R.T."/>
            <person name="Braun E.L."/>
            <person name="Burleigh J.G."/>
        </authorList>
    </citation>
    <scope>NUCLEOTIDE SEQUENCE [LARGE SCALE GENOMIC DNA]</scope>
    <source>
        <strain evidence="2">RTK389</strain>
        <tissue evidence="2">Blood</tissue>
    </source>
</reference>
<evidence type="ECO:0000256" key="1">
    <source>
        <dbReference type="SAM" id="MobiDB-lite"/>
    </source>
</evidence>
<gene>
    <name evidence="2" type="ORF">CIB84_010769</name>
</gene>